<dbReference type="InterPro" id="IPR035919">
    <property type="entry name" value="EAL_sf"/>
</dbReference>
<dbReference type="SMART" id="SM00052">
    <property type="entry name" value="EAL"/>
    <property type="match status" value="1"/>
</dbReference>
<dbReference type="InterPro" id="IPR000160">
    <property type="entry name" value="GGDEF_dom"/>
</dbReference>
<dbReference type="InterPro" id="IPR033423">
    <property type="entry name" value="GAPES4"/>
</dbReference>
<organism evidence="4 5">
    <name type="scientific">Tatumella terrea</name>
    <dbReference type="NCBI Taxonomy" id="419007"/>
    <lineage>
        <taxon>Bacteria</taxon>
        <taxon>Pseudomonadati</taxon>
        <taxon>Pseudomonadota</taxon>
        <taxon>Gammaproteobacteria</taxon>
        <taxon>Enterobacterales</taxon>
        <taxon>Erwiniaceae</taxon>
        <taxon>Tatumella</taxon>
    </lineage>
</organism>
<keyword evidence="1" id="KW-0472">Membrane</keyword>
<dbReference type="InterPro" id="IPR001633">
    <property type="entry name" value="EAL_dom"/>
</dbReference>
<dbReference type="Gene3D" id="3.30.70.270">
    <property type="match status" value="1"/>
</dbReference>
<dbReference type="Pfam" id="PF00990">
    <property type="entry name" value="GGDEF"/>
    <property type="match status" value="1"/>
</dbReference>
<proteinExistence type="predicted"/>
<evidence type="ECO:0000256" key="1">
    <source>
        <dbReference type="SAM" id="Phobius"/>
    </source>
</evidence>
<name>A0ABW1W0Y5_9GAMM</name>
<evidence type="ECO:0000313" key="4">
    <source>
        <dbReference type="EMBL" id="MFC6378332.1"/>
    </source>
</evidence>
<dbReference type="SMART" id="SM00267">
    <property type="entry name" value="GGDEF"/>
    <property type="match status" value="1"/>
</dbReference>
<evidence type="ECO:0000313" key="5">
    <source>
        <dbReference type="Proteomes" id="UP001596230"/>
    </source>
</evidence>
<dbReference type="NCBIfam" id="NF008281">
    <property type="entry name" value="PRK11059.1"/>
    <property type="match status" value="1"/>
</dbReference>
<gene>
    <name evidence="4" type="primary">csrD</name>
    <name evidence="4" type="ORF">ACFP9W_09565</name>
</gene>
<evidence type="ECO:0000259" key="3">
    <source>
        <dbReference type="PROSITE" id="PS50887"/>
    </source>
</evidence>
<dbReference type="EMBL" id="JBHSUB010000009">
    <property type="protein sequence ID" value="MFC6378332.1"/>
    <property type="molecule type" value="Genomic_DNA"/>
</dbReference>
<evidence type="ECO:0000259" key="2">
    <source>
        <dbReference type="PROSITE" id="PS50883"/>
    </source>
</evidence>
<feature type="transmembrane region" description="Helical" evidence="1">
    <location>
        <begin position="7"/>
        <end position="33"/>
    </location>
</feature>
<dbReference type="InterPro" id="IPR029787">
    <property type="entry name" value="Nucleotide_cyclase"/>
</dbReference>
<dbReference type="SUPFAM" id="SSF55073">
    <property type="entry name" value="Nucleotide cyclase"/>
    <property type="match status" value="1"/>
</dbReference>
<keyword evidence="1" id="KW-1133">Transmembrane helix</keyword>
<dbReference type="PANTHER" id="PTHR33121">
    <property type="entry name" value="CYCLIC DI-GMP PHOSPHODIESTERASE PDEF"/>
    <property type="match status" value="1"/>
</dbReference>
<dbReference type="InterPro" id="IPR050706">
    <property type="entry name" value="Cyclic-di-GMP_PDE-like"/>
</dbReference>
<comment type="caution">
    <text evidence="4">The sequence shown here is derived from an EMBL/GenBank/DDBJ whole genome shotgun (WGS) entry which is preliminary data.</text>
</comment>
<protein>
    <submittedName>
        <fullName evidence="4">RNase E specificity factor CsrD</fullName>
    </submittedName>
</protein>
<accession>A0ABW1W0Y5</accession>
<feature type="transmembrane region" description="Helical" evidence="1">
    <location>
        <begin position="134"/>
        <end position="161"/>
    </location>
</feature>
<dbReference type="Pfam" id="PF00563">
    <property type="entry name" value="EAL"/>
    <property type="match status" value="1"/>
</dbReference>
<dbReference type="Pfam" id="PF17157">
    <property type="entry name" value="GAPES4"/>
    <property type="match status" value="1"/>
</dbReference>
<dbReference type="PROSITE" id="PS51257">
    <property type="entry name" value="PROKAR_LIPOPROTEIN"/>
    <property type="match status" value="1"/>
</dbReference>
<dbReference type="InterPro" id="IPR043128">
    <property type="entry name" value="Rev_trsase/Diguanyl_cyclase"/>
</dbReference>
<dbReference type="SUPFAM" id="SSF141868">
    <property type="entry name" value="EAL domain-like"/>
    <property type="match status" value="1"/>
</dbReference>
<dbReference type="PANTHER" id="PTHR33121:SF32">
    <property type="entry name" value="RNASE E SPECIFICITY FACTOR CSRD"/>
    <property type="match status" value="1"/>
</dbReference>
<dbReference type="Gene3D" id="3.20.20.450">
    <property type="entry name" value="EAL domain"/>
    <property type="match status" value="1"/>
</dbReference>
<dbReference type="RefSeq" id="WP_385949497.1">
    <property type="nucleotide sequence ID" value="NZ_JBHSUB010000009.1"/>
</dbReference>
<dbReference type="PROSITE" id="PS50887">
    <property type="entry name" value="GGDEF"/>
    <property type="match status" value="1"/>
</dbReference>
<dbReference type="CDD" id="cd01948">
    <property type="entry name" value="EAL"/>
    <property type="match status" value="1"/>
</dbReference>
<sequence>MRSTTRLTALITFVSMLAMLLMLFGCIASFLWLNKQRIEHQFNTLATSVDQALFTRTPQEMTRWLRGVMPVVNIERLELYDGKHAVIRLARHEFPLVEDTPNRFYHFSATLMHHPSLTLRITILNPVQTWLASFAGISTFIVMGIVVLVMSVLLLLLHFWLDRESSGMGRLEARSQRILQGDRSQTVTRETTEWPPKVSQAIDTLLQEIEQAGVQRVRIDNLIREFASLDSESGLNNRLFFNSRFATLLDSQEEAAEHGCIIMLRFTGSDGVPETSEAERQNHRLFEFVHSVSALVSCYPGALLARYFQNDFTVLLPHRSLKEAEGIAAKLITAAEASAPFGNYNKDDFVHIAISDWQRGQSMTQVMERLDLAMRRATLLGSNNWAVEESQHLKQGRGSVRWRTLLENTYQRGGPLLLQKAVTDWQGQIHHRVLQGRINDNDHAILPAEYMPLVCDMGMAALWDRQFLTRGFLLAAESGAGTWSFPLTIDALLQRPFAQWLYKMLLQIPRSKRKRFLFELAEADVCQHIDRLFTVLHNLRAFGCRIVISQAGQTLVSSAYLPRIKAGAIKLDAGLVRNIERRPENQLLVSSLVESCHAVSTLVFATGVRTREEWMMLINLGVSGGQGDFIAPPLPVKFMRNDAVKKRPREMQ</sequence>
<keyword evidence="5" id="KW-1185">Reference proteome</keyword>
<dbReference type="PROSITE" id="PS50883">
    <property type="entry name" value="EAL"/>
    <property type="match status" value="1"/>
</dbReference>
<feature type="domain" description="GGDEF" evidence="3">
    <location>
        <begin position="257"/>
        <end position="390"/>
    </location>
</feature>
<dbReference type="Proteomes" id="UP001596230">
    <property type="component" value="Unassembled WGS sequence"/>
</dbReference>
<reference evidence="5" key="1">
    <citation type="journal article" date="2019" name="Int. J. Syst. Evol. Microbiol.">
        <title>The Global Catalogue of Microorganisms (GCM) 10K type strain sequencing project: providing services to taxonomists for standard genome sequencing and annotation.</title>
        <authorList>
            <consortium name="The Broad Institute Genomics Platform"/>
            <consortium name="The Broad Institute Genome Sequencing Center for Infectious Disease"/>
            <person name="Wu L."/>
            <person name="Ma J."/>
        </authorList>
    </citation>
    <scope>NUCLEOTIDE SEQUENCE [LARGE SCALE GENOMIC DNA]</scope>
    <source>
        <strain evidence="5">CGMCC 1.18518</strain>
    </source>
</reference>
<feature type="domain" description="EAL" evidence="2">
    <location>
        <begin position="395"/>
        <end position="647"/>
    </location>
</feature>
<keyword evidence="1" id="KW-0812">Transmembrane</keyword>